<gene>
    <name evidence="1" type="ORF">Osc7112_1545</name>
</gene>
<dbReference type="EMBL" id="CP003614">
    <property type="protein sequence ID" value="AFZ06063.1"/>
    <property type="molecule type" value="Genomic_DNA"/>
</dbReference>
<dbReference type="KEGG" id="oni:Osc7112_1545"/>
<protein>
    <submittedName>
        <fullName evidence="1">Uncharacterized protein</fullName>
    </submittedName>
</protein>
<evidence type="ECO:0000313" key="1">
    <source>
        <dbReference type="EMBL" id="AFZ06063.1"/>
    </source>
</evidence>
<dbReference type="AlphaFoldDB" id="K9VD55"/>
<name>K9VD55_9CYAN</name>
<keyword evidence="2" id="KW-1185">Reference proteome</keyword>
<dbReference type="HOGENOM" id="CLU_3009947_0_0_3"/>
<dbReference type="RefSeq" id="WP_015175381.1">
    <property type="nucleotide sequence ID" value="NC_019729.1"/>
</dbReference>
<proteinExistence type="predicted"/>
<reference evidence="1 2" key="1">
    <citation type="submission" date="2012-05" db="EMBL/GenBank/DDBJ databases">
        <title>Finished chromosome of genome of Oscillatoria sp. PCC 7112.</title>
        <authorList>
            <consortium name="US DOE Joint Genome Institute"/>
            <person name="Gugger M."/>
            <person name="Coursin T."/>
            <person name="Rippka R."/>
            <person name="Tandeau De Marsac N."/>
            <person name="Huntemann M."/>
            <person name="Wei C.-L."/>
            <person name="Han J."/>
            <person name="Detter J.C."/>
            <person name="Han C."/>
            <person name="Tapia R."/>
            <person name="Davenport K."/>
            <person name="Daligault H."/>
            <person name="Erkkila T."/>
            <person name="Gu W."/>
            <person name="Munk A.C.C."/>
            <person name="Teshima H."/>
            <person name="Xu Y."/>
            <person name="Chain P."/>
            <person name="Chen A."/>
            <person name="Krypides N."/>
            <person name="Mavromatis K."/>
            <person name="Markowitz V."/>
            <person name="Szeto E."/>
            <person name="Ivanova N."/>
            <person name="Mikhailova N."/>
            <person name="Ovchinnikova G."/>
            <person name="Pagani I."/>
            <person name="Pati A."/>
            <person name="Goodwin L."/>
            <person name="Peters L."/>
            <person name="Pitluck S."/>
            <person name="Woyke T."/>
            <person name="Kerfeld C."/>
        </authorList>
    </citation>
    <scope>NUCLEOTIDE SEQUENCE [LARGE SCALE GENOMIC DNA]</scope>
    <source>
        <strain evidence="1 2">PCC 7112</strain>
    </source>
</reference>
<organism evidence="1 2">
    <name type="scientific">Phormidium nigroviride PCC 7112</name>
    <dbReference type="NCBI Taxonomy" id="179408"/>
    <lineage>
        <taxon>Bacteria</taxon>
        <taxon>Bacillati</taxon>
        <taxon>Cyanobacteriota</taxon>
        <taxon>Cyanophyceae</taxon>
        <taxon>Oscillatoriophycideae</taxon>
        <taxon>Oscillatoriales</taxon>
        <taxon>Oscillatoriaceae</taxon>
        <taxon>Phormidium</taxon>
    </lineage>
</organism>
<sequence length="56" mass="6255">MPGRYKGSAPYVQAEVDTPTVNQQLWIGSILAVIVNRQATTKISSWELLLVELNRV</sequence>
<evidence type="ECO:0000313" key="2">
    <source>
        <dbReference type="Proteomes" id="UP000010478"/>
    </source>
</evidence>
<dbReference type="Proteomes" id="UP000010478">
    <property type="component" value="Chromosome"/>
</dbReference>
<accession>K9VD55</accession>